<proteinExistence type="predicted"/>
<sequence length="131" mass="15413">MFKKMMFSRLISYPLICAVIWTLFFINFNDNYFTQMALEEHRLYLSSFPVEYFPIIYGVSFGYVYGTISIVFKVRNFNGLTMFLGFFLKVFVASLFTSVGYILLPIELILLIVFLAVRSIWKLPKRKVKPV</sequence>
<feature type="transmembrane region" description="Helical" evidence="1">
    <location>
        <begin position="7"/>
        <end position="26"/>
    </location>
</feature>
<gene>
    <name evidence="2" type="ORF">MKY91_20430</name>
</gene>
<keyword evidence="3" id="KW-1185">Reference proteome</keyword>
<evidence type="ECO:0000313" key="2">
    <source>
        <dbReference type="EMBL" id="MEN0645535.1"/>
    </source>
</evidence>
<feature type="transmembrane region" description="Helical" evidence="1">
    <location>
        <begin position="102"/>
        <end position="121"/>
    </location>
</feature>
<keyword evidence="1" id="KW-1133">Transmembrane helix</keyword>
<keyword evidence="1" id="KW-0472">Membrane</keyword>
<name>A0ABU9VNP4_9BACI</name>
<protein>
    <submittedName>
        <fullName evidence="2">Uncharacterized protein</fullName>
    </submittedName>
</protein>
<organism evidence="2 3">
    <name type="scientific">Alkalicoccobacillus gibsonii</name>
    <dbReference type="NCBI Taxonomy" id="79881"/>
    <lineage>
        <taxon>Bacteria</taxon>
        <taxon>Bacillati</taxon>
        <taxon>Bacillota</taxon>
        <taxon>Bacilli</taxon>
        <taxon>Bacillales</taxon>
        <taxon>Bacillaceae</taxon>
        <taxon>Alkalicoccobacillus</taxon>
    </lineage>
</organism>
<comment type="caution">
    <text evidence="2">The sequence shown here is derived from an EMBL/GenBank/DDBJ whole genome shotgun (WGS) entry which is preliminary data.</text>
</comment>
<dbReference type="Proteomes" id="UP001418796">
    <property type="component" value="Unassembled WGS sequence"/>
</dbReference>
<keyword evidence="1" id="KW-0812">Transmembrane</keyword>
<reference evidence="2 3" key="1">
    <citation type="submission" date="2024-03" db="EMBL/GenBank/DDBJ databases">
        <title>Bacilli Hybrid Assemblies.</title>
        <authorList>
            <person name="Kovac J."/>
        </authorList>
    </citation>
    <scope>NUCLEOTIDE SEQUENCE [LARGE SCALE GENOMIC DNA]</scope>
    <source>
        <strain evidence="2 3">FSL R7-0666</strain>
    </source>
</reference>
<accession>A0ABU9VNP4</accession>
<feature type="transmembrane region" description="Helical" evidence="1">
    <location>
        <begin position="79"/>
        <end position="96"/>
    </location>
</feature>
<evidence type="ECO:0000256" key="1">
    <source>
        <dbReference type="SAM" id="Phobius"/>
    </source>
</evidence>
<feature type="transmembrane region" description="Helical" evidence="1">
    <location>
        <begin position="52"/>
        <end position="72"/>
    </location>
</feature>
<evidence type="ECO:0000313" key="3">
    <source>
        <dbReference type="Proteomes" id="UP001418796"/>
    </source>
</evidence>
<dbReference type="RefSeq" id="WP_343132202.1">
    <property type="nucleotide sequence ID" value="NZ_JBCITK010000002.1"/>
</dbReference>
<dbReference type="EMBL" id="JBCITK010000002">
    <property type="protein sequence ID" value="MEN0645535.1"/>
    <property type="molecule type" value="Genomic_DNA"/>
</dbReference>